<accession>A0A8J4Y2V8</accession>
<protein>
    <submittedName>
        <fullName evidence="1">Uncharacterized protein</fullName>
    </submittedName>
</protein>
<name>A0A8J4Y2V8_CHIOP</name>
<evidence type="ECO:0000313" key="2">
    <source>
        <dbReference type="Proteomes" id="UP000770661"/>
    </source>
</evidence>
<gene>
    <name evidence="1" type="ORF">GWK47_001015</name>
</gene>
<evidence type="ECO:0000313" key="1">
    <source>
        <dbReference type="EMBL" id="KAG0716414.1"/>
    </source>
</evidence>
<sequence>MRAILNAPRWTRIVTLLAECGLPTIRHRIYARAALAMARYLKTRPNSTLAAHLRHGFQRPPNTRPDGDWVHAIADAHERLEWLTWSVVIRIWPSQTIFRRLLGPPRPSKLFSRLAFTQNNNYLPFSARRI</sequence>
<dbReference type="Proteomes" id="UP000770661">
    <property type="component" value="Unassembled WGS sequence"/>
</dbReference>
<proteinExistence type="predicted"/>
<dbReference type="AlphaFoldDB" id="A0A8J4Y2V8"/>
<organism evidence="1 2">
    <name type="scientific">Chionoecetes opilio</name>
    <name type="common">Atlantic snow crab</name>
    <name type="synonym">Cancer opilio</name>
    <dbReference type="NCBI Taxonomy" id="41210"/>
    <lineage>
        <taxon>Eukaryota</taxon>
        <taxon>Metazoa</taxon>
        <taxon>Ecdysozoa</taxon>
        <taxon>Arthropoda</taxon>
        <taxon>Crustacea</taxon>
        <taxon>Multicrustacea</taxon>
        <taxon>Malacostraca</taxon>
        <taxon>Eumalacostraca</taxon>
        <taxon>Eucarida</taxon>
        <taxon>Decapoda</taxon>
        <taxon>Pleocyemata</taxon>
        <taxon>Brachyura</taxon>
        <taxon>Eubrachyura</taxon>
        <taxon>Majoidea</taxon>
        <taxon>Majidae</taxon>
        <taxon>Chionoecetes</taxon>
    </lineage>
</organism>
<comment type="caution">
    <text evidence="1">The sequence shown here is derived from an EMBL/GenBank/DDBJ whole genome shotgun (WGS) entry which is preliminary data.</text>
</comment>
<reference evidence="1" key="1">
    <citation type="submission" date="2020-07" db="EMBL/GenBank/DDBJ databases">
        <title>The High-quality genome of the commercially important snow crab, Chionoecetes opilio.</title>
        <authorList>
            <person name="Jeong J.-H."/>
            <person name="Ryu S."/>
        </authorList>
    </citation>
    <scope>NUCLEOTIDE SEQUENCE</scope>
    <source>
        <strain evidence="1">MADBK_172401_WGS</strain>
        <tissue evidence="1">Digestive gland</tissue>
    </source>
</reference>
<keyword evidence="2" id="KW-1185">Reference proteome</keyword>
<dbReference type="EMBL" id="JACEEZ010018906">
    <property type="protein sequence ID" value="KAG0716414.1"/>
    <property type="molecule type" value="Genomic_DNA"/>
</dbReference>